<comment type="subunit">
    <text evidence="4">Part of the activated spliceosome B/catalytic step 1 spliceosome, one of the forms of the spliceosome which has a well-formed active site but still cannot catalyze the branching reaction and is composed of at least 52 proteins, the U2, U5 and U6 snRNAs and the pre-mRNA. Component of the minor spliceosome, which splices U12-type introns.</text>
</comment>
<dbReference type="GeneTree" id="ENSGT00890000139472"/>
<dbReference type="GO" id="GO:0003723">
    <property type="term" value="F:RNA binding"/>
    <property type="evidence" value="ECO:0007669"/>
    <property type="project" value="UniProtKB-UniRule"/>
</dbReference>
<evidence type="ECO:0000256" key="6">
    <source>
        <dbReference type="PROSITE-ProRule" id="PRU00176"/>
    </source>
</evidence>
<evidence type="ECO:0000256" key="3">
    <source>
        <dbReference type="ARBA" id="ARBA00061455"/>
    </source>
</evidence>
<organism evidence="8 9">
    <name type="scientific">Monodelphis domestica</name>
    <name type="common">Gray short-tailed opossum</name>
    <dbReference type="NCBI Taxonomy" id="13616"/>
    <lineage>
        <taxon>Eukaryota</taxon>
        <taxon>Metazoa</taxon>
        <taxon>Chordata</taxon>
        <taxon>Craniata</taxon>
        <taxon>Vertebrata</taxon>
        <taxon>Euteleostomi</taxon>
        <taxon>Mammalia</taxon>
        <taxon>Metatheria</taxon>
        <taxon>Didelphimorphia</taxon>
        <taxon>Didelphidae</taxon>
        <taxon>Monodelphis</taxon>
    </lineage>
</organism>
<dbReference type="STRING" id="13616.ENSMODP00000055165"/>
<reference evidence="8" key="3">
    <citation type="submission" date="2025-09" db="UniProtKB">
        <authorList>
            <consortium name="Ensembl"/>
        </authorList>
    </citation>
    <scope>IDENTIFICATION</scope>
</reference>
<dbReference type="InterPro" id="IPR000504">
    <property type="entry name" value="RRM_dom"/>
</dbReference>
<reference evidence="8 9" key="1">
    <citation type="journal article" date="2007" name="Nature">
        <title>Genome of the marsupial Monodelphis domestica reveals innovation in non-coding sequences.</title>
        <authorList>
            <person name="Mikkelsen T.S."/>
            <person name="Wakefield M.J."/>
            <person name="Aken B."/>
            <person name="Amemiya C.T."/>
            <person name="Chang J.L."/>
            <person name="Duke S."/>
            <person name="Garber M."/>
            <person name="Gentles A.J."/>
            <person name="Goodstadt L."/>
            <person name="Heger A."/>
            <person name="Jurka J."/>
            <person name="Kamal M."/>
            <person name="Mauceli E."/>
            <person name="Searle S.M."/>
            <person name="Sharpe T."/>
            <person name="Baker M.L."/>
            <person name="Batzer M.A."/>
            <person name="Benos P.V."/>
            <person name="Belov K."/>
            <person name="Clamp M."/>
            <person name="Cook A."/>
            <person name="Cuff J."/>
            <person name="Das R."/>
            <person name="Davidow L."/>
            <person name="Deakin J.E."/>
            <person name="Fazzari M.J."/>
            <person name="Glass J.L."/>
            <person name="Grabherr M."/>
            <person name="Greally J.M."/>
            <person name="Gu W."/>
            <person name="Hore T.A."/>
            <person name="Huttley G.A."/>
            <person name="Kleber M."/>
            <person name="Jirtle R.L."/>
            <person name="Koina E."/>
            <person name="Lee J.T."/>
            <person name="Mahony S."/>
            <person name="Marra M.A."/>
            <person name="Miller R.D."/>
            <person name="Nicholls R.D."/>
            <person name="Oda M."/>
            <person name="Papenfuss A.T."/>
            <person name="Parra Z.E."/>
            <person name="Pollock D.D."/>
            <person name="Ray D.A."/>
            <person name="Schein J.E."/>
            <person name="Speed T.P."/>
            <person name="Thompson K."/>
            <person name="VandeBerg J.L."/>
            <person name="Wade C.M."/>
            <person name="Walker J.A."/>
            <person name="Waters P.D."/>
            <person name="Webber C."/>
            <person name="Weidman J.R."/>
            <person name="Xie X."/>
            <person name="Zody M.C."/>
            <person name="Baldwin J."/>
            <person name="Abdouelleil A."/>
            <person name="Abdulkadir J."/>
            <person name="Abebe A."/>
            <person name="Abera B."/>
            <person name="Abreu J."/>
            <person name="Acer S.C."/>
            <person name="Aftuck L."/>
            <person name="Alexander A."/>
            <person name="An P."/>
            <person name="Anderson E."/>
            <person name="Anderson S."/>
            <person name="Arachi H."/>
            <person name="Azer M."/>
            <person name="Bachantsang P."/>
            <person name="Barry A."/>
            <person name="Bayul T."/>
            <person name="Berlin A."/>
            <person name="Bessette D."/>
            <person name="Bloom T."/>
            <person name="Bloom T."/>
            <person name="Boguslavskiy L."/>
            <person name="Bonnet C."/>
            <person name="Boukhgalter B."/>
            <person name="Bourzgui I."/>
            <person name="Brown A."/>
            <person name="Cahill P."/>
            <person name="Channer S."/>
            <person name="Cheshatsang Y."/>
            <person name="Chuda L."/>
            <person name="Citroen M."/>
            <person name="Collymore A."/>
            <person name="Cooke P."/>
            <person name="Costello M."/>
            <person name="D'Aco K."/>
            <person name="Daza R."/>
            <person name="De Haan G."/>
            <person name="DeGray S."/>
            <person name="DeMaso C."/>
            <person name="Dhargay N."/>
            <person name="Dooley K."/>
            <person name="Dooley E."/>
            <person name="Doricent M."/>
            <person name="Dorje P."/>
            <person name="Dorjee K."/>
            <person name="Dupes A."/>
            <person name="Elong R."/>
            <person name="Falk J."/>
            <person name="Farina A."/>
            <person name="Faro S."/>
            <person name="Ferguson D."/>
            <person name="Fisher S."/>
            <person name="Foley C.D."/>
            <person name="Franke A."/>
            <person name="Friedrich D."/>
            <person name="Gadbois L."/>
            <person name="Gearin G."/>
            <person name="Gearin C.R."/>
            <person name="Giannoukos G."/>
            <person name="Goode T."/>
            <person name="Graham J."/>
            <person name="Grandbois E."/>
            <person name="Grewal S."/>
            <person name="Gyaltsen K."/>
            <person name="Hafez N."/>
            <person name="Hagos B."/>
            <person name="Hall J."/>
            <person name="Henson C."/>
            <person name="Hollinger A."/>
            <person name="Honan T."/>
            <person name="Huard M.D."/>
            <person name="Hughes L."/>
            <person name="Hurhula B."/>
            <person name="Husby M.E."/>
            <person name="Kamat A."/>
            <person name="Kanga B."/>
            <person name="Kashin S."/>
            <person name="Khazanovich D."/>
            <person name="Kisner P."/>
            <person name="Lance K."/>
            <person name="Lara M."/>
            <person name="Lee W."/>
            <person name="Lennon N."/>
            <person name="Letendre F."/>
            <person name="LeVine R."/>
            <person name="Lipovsky A."/>
            <person name="Liu X."/>
            <person name="Liu J."/>
            <person name="Liu S."/>
            <person name="Lokyitsang T."/>
            <person name="Lokyitsang Y."/>
            <person name="Lubonja R."/>
            <person name="Lui A."/>
            <person name="MacDonald P."/>
            <person name="Magnisalis V."/>
            <person name="Maru K."/>
            <person name="Matthews C."/>
            <person name="McCusker W."/>
            <person name="McDonough S."/>
            <person name="Mehta T."/>
            <person name="Meldrim J."/>
            <person name="Meneus L."/>
            <person name="Mihai O."/>
            <person name="Mihalev A."/>
            <person name="Mihova T."/>
            <person name="Mittelman R."/>
            <person name="Mlenga V."/>
            <person name="Montmayeur A."/>
            <person name="Mulrain L."/>
            <person name="Navidi A."/>
            <person name="Naylor J."/>
            <person name="Negash T."/>
            <person name="Nguyen T."/>
            <person name="Nguyen N."/>
            <person name="Nicol R."/>
            <person name="Norbu C."/>
            <person name="Norbu N."/>
            <person name="Novod N."/>
            <person name="O'Neill B."/>
            <person name="Osman S."/>
            <person name="Markiewicz E."/>
            <person name="Oyono O.L."/>
            <person name="Patti C."/>
            <person name="Phunkhang P."/>
            <person name="Pierre F."/>
            <person name="Priest M."/>
            <person name="Raghuraman S."/>
            <person name="Rege F."/>
            <person name="Reyes R."/>
            <person name="Rise C."/>
            <person name="Rogov P."/>
            <person name="Ross K."/>
            <person name="Ryan E."/>
            <person name="Settipalli S."/>
            <person name="Shea T."/>
            <person name="Sherpa N."/>
            <person name="Shi L."/>
            <person name="Shih D."/>
            <person name="Sparrow T."/>
            <person name="Spaulding J."/>
            <person name="Stalker J."/>
            <person name="Stange-Thomann N."/>
            <person name="Stavropoulos S."/>
            <person name="Stone C."/>
            <person name="Strader C."/>
            <person name="Tesfaye S."/>
            <person name="Thomson T."/>
            <person name="Thoulutsang Y."/>
            <person name="Thoulutsang D."/>
            <person name="Topham K."/>
            <person name="Topping I."/>
            <person name="Tsamla T."/>
            <person name="Vassiliev H."/>
            <person name="Vo A."/>
            <person name="Wangchuk T."/>
            <person name="Wangdi T."/>
            <person name="Weiand M."/>
            <person name="Wilkinson J."/>
            <person name="Wilson A."/>
            <person name="Yadav S."/>
            <person name="Young G."/>
            <person name="Yu Q."/>
            <person name="Zembek L."/>
            <person name="Zhong D."/>
            <person name="Zimmer A."/>
            <person name="Zwirko Z."/>
            <person name="Jaffe D.B."/>
            <person name="Alvarez P."/>
            <person name="Brockman W."/>
            <person name="Butler J."/>
            <person name="Chin C."/>
            <person name="Gnerre S."/>
            <person name="MacCallum I."/>
            <person name="Graves J.A."/>
            <person name="Ponting C.P."/>
            <person name="Breen M."/>
            <person name="Samollow P.B."/>
            <person name="Lander E.S."/>
            <person name="Lindblad-Toh K."/>
        </authorList>
    </citation>
    <scope>NUCLEOTIDE SEQUENCE [LARGE SCALE GENOMIC DNA]</scope>
</reference>
<dbReference type="FunFam" id="3.30.70.330:FF:000218">
    <property type="entry name" value="RNA-binding motif protein, X-linked 2"/>
    <property type="match status" value="1"/>
</dbReference>
<comment type="function">
    <text evidence="2">Involved in pre-mRNA splicing as component of the activated spliceosome. As a component of the minor spliceosome, involved in the splicing of U12-type introns in pre-mRNAs.</text>
</comment>
<dbReference type="InterPro" id="IPR035979">
    <property type="entry name" value="RBD_domain_sf"/>
</dbReference>
<proteinExistence type="inferred from homology"/>
<evidence type="ECO:0000259" key="7">
    <source>
        <dbReference type="PROSITE" id="PS50102"/>
    </source>
</evidence>
<evidence type="ECO:0000256" key="4">
    <source>
        <dbReference type="ARBA" id="ARBA00064744"/>
    </source>
</evidence>
<dbReference type="OMA" id="ESAWILI"/>
<evidence type="ECO:0000256" key="2">
    <source>
        <dbReference type="ARBA" id="ARBA00053249"/>
    </source>
</evidence>
<dbReference type="PANTHER" id="PTHR45880:SF1">
    <property type="entry name" value="RNA-BINDING MOTIF PROTEIN, X-LINKED 2"/>
    <property type="match status" value="1"/>
</dbReference>
<dbReference type="Ensembl" id="ENSMODT00000085350.1">
    <property type="protein sequence ID" value="ENSMODP00000055165.1"/>
    <property type="gene ID" value="ENSMODG00000036450.1"/>
</dbReference>
<dbReference type="Gene3D" id="3.30.70.330">
    <property type="match status" value="1"/>
</dbReference>
<keyword evidence="1 6" id="KW-0694">RNA-binding</keyword>
<dbReference type="GO" id="GO:0000398">
    <property type="term" value="P:mRNA splicing, via spliceosome"/>
    <property type="evidence" value="ECO:0000318"/>
    <property type="project" value="GO_Central"/>
</dbReference>
<dbReference type="AlphaFoldDB" id="A0A5F8H5D7"/>
<evidence type="ECO:0000313" key="9">
    <source>
        <dbReference type="Proteomes" id="UP000002280"/>
    </source>
</evidence>
<accession>A0A5F8H5D7</accession>
<dbReference type="InParanoid" id="A0A5F8H5D7"/>
<dbReference type="PROSITE" id="PS50102">
    <property type="entry name" value="RRM"/>
    <property type="match status" value="1"/>
</dbReference>
<dbReference type="InterPro" id="IPR051847">
    <property type="entry name" value="RNA_proc/Spliceosome_comp"/>
</dbReference>
<sequence length="112" mass="12867">MNALTKVKLIHELNEQEMELEDAEKVPWHAEYKESPWIFVGGLPYELTEGDIICVFSQYGEIVNINLVQDRETGKSKGFCFLCYRDQRSTILTVENFNGIKIRENYSSGPCG</sequence>
<comment type="similarity">
    <text evidence="3">Belongs to the IST3 family.</text>
</comment>
<dbReference type="PANTHER" id="PTHR45880">
    <property type="entry name" value="RNA-BINDING MOTIF PROTEIN, X-LINKED 2"/>
    <property type="match status" value="1"/>
</dbReference>
<dbReference type="GO" id="GO:0071011">
    <property type="term" value="C:precatalytic spliceosome"/>
    <property type="evidence" value="ECO:0000318"/>
    <property type="project" value="GO_Central"/>
</dbReference>
<evidence type="ECO:0000256" key="5">
    <source>
        <dbReference type="ARBA" id="ARBA00074390"/>
    </source>
</evidence>
<dbReference type="GO" id="GO:0005654">
    <property type="term" value="C:nucleoplasm"/>
    <property type="evidence" value="ECO:0007669"/>
    <property type="project" value="UniProtKB-ARBA"/>
</dbReference>
<evidence type="ECO:0000256" key="1">
    <source>
        <dbReference type="ARBA" id="ARBA00022884"/>
    </source>
</evidence>
<dbReference type="SMART" id="SM00360">
    <property type="entry name" value="RRM"/>
    <property type="match status" value="1"/>
</dbReference>
<name>A0A5F8H5D7_MONDO</name>
<dbReference type="InterPro" id="IPR012677">
    <property type="entry name" value="Nucleotide-bd_a/b_plait_sf"/>
</dbReference>
<dbReference type="Bgee" id="ENSMODG00000036450">
    <property type="expression patterns" value="Expressed in forelimb bud and 15 other cell types or tissues"/>
</dbReference>
<keyword evidence="9" id="KW-1185">Reference proteome</keyword>
<feature type="domain" description="RRM" evidence="7">
    <location>
        <begin position="36"/>
        <end position="109"/>
    </location>
</feature>
<dbReference type="InterPro" id="IPR045844">
    <property type="entry name" value="RRM_Ist3-like"/>
</dbReference>
<dbReference type="SUPFAM" id="SSF54928">
    <property type="entry name" value="RNA-binding domain, RBD"/>
    <property type="match status" value="1"/>
</dbReference>
<evidence type="ECO:0000313" key="8">
    <source>
        <dbReference type="Ensembl" id="ENSMODP00000055165.1"/>
    </source>
</evidence>
<dbReference type="Pfam" id="PF00076">
    <property type="entry name" value="RRM_1"/>
    <property type="match status" value="1"/>
</dbReference>
<dbReference type="GO" id="GO:0005686">
    <property type="term" value="C:U2 snRNP"/>
    <property type="evidence" value="ECO:0000318"/>
    <property type="project" value="GO_Central"/>
</dbReference>
<dbReference type="Proteomes" id="UP000002280">
    <property type="component" value="Chromosome 3"/>
</dbReference>
<protein>
    <recommendedName>
        <fullName evidence="5">RNA-binding motif protein, X-linked 2</fullName>
    </recommendedName>
</protein>
<reference evidence="8" key="2">
    <citation type="submission" date="2025-08" db="UniProtKB">
        <authorList>
            <consortium name="Ensembl"/>
        </authorList>
    </citation>
    <scope>IDENTIFICATION</scope>
</reference>
<dbReference type="CDD" id="cd12411">
    <property type="entry name" value="RRM_ist3_like"/>
    <property type="match status" value="1"/>
</dbReference>